<organism evidence="6 7">
    <name type="scientific">Galemys pyrenaicus</name>
    <name type="common">Iberian desman</name>
    <name type="synonym">Pyrenean desman</name>
    <dbReference type="NCBI Taxonomy" id="202257"/>
    <lineage>
        <taxon>Eukaryota</taxon>
        <taxon>Metazoa</taxon>
        <taxon>Chordata</taxon>
        <taxon>Craniata</taxon>
        <taxon>Vertebrata</taxon>
        <taxon>Euteleostomi</taxon>
        <taxon>Mammalia</taxon>
        <taxon>Eutheria</taxon>
        <taxon>Laurasiatheria</taxon>
        <taxon>Eulipotyphla</taxon>
        <taxon>Talpidae</taxon>
        <taxon>Galemys</taxon>
    </lineage>
</organism>
<dbReference type="GO" id="GO:0005737">
    <property type="term" value="C:cytoplasm"/>
    <property type="evidence" value="ECO:0007669"/>
    <property type="project" value="InterPro"/>
</dbReference>
<evidence type="ECO:0000313" key="6">
    <source>
        <dbReference type="EMBL" id="KAG8514633.1"/>
    </source>
</evidence>
<proteinExistence type="inferred from homology"/>
<dbReference type="OrthoDB" id="8193882at2759"/>
<comment type="function">
    <text evidence="4">Inhibitor of PPP1CA.</text>
</comment>
<keyword evidence="7" id="KW-1185">Reference proteome</keyword>
<comment type="similarity">
    <text evidence="1 4">Belongs to the PP1 inhibitor family.</text>
</comment>
<dbReference type="InterPro" id="IPR036658">
    <property type="entry name" value="CPI-17_sf"/>
</dbReference>
<dbReference type="AlphaFoldDB" id="A0A8J6A6A1"/>
<protein>
    <recommendedName>
        <fullName evidence="4">Protein phosphatase 1 regulatory subunit 14</fullName>
    </recommendedName>
</protein>
<sequence>MRGWARLRKETGFSQLLARANPSMLSSSPASCTSPNPDTENSSKKVQWASGRRRLSSTDSDPSKVPKSRRPSRLTVKYDLGHLQRWMELEKWVDVQVQELFQVGSGMERRVTWGLGEGLLGDLWSLTYSLQRTQAWSKHSNRLGPGTPVSEDQPTPCEREIDLEELMDLSTEEQKTQLEVEWGAGSWPRAWEAWTPGNPGICHLDLLSLSYSVNSRNSGDSVGLRNESVRPSGTSALPGLL</sequence>
<dbReference type="Proteomes" id="UP000700334">
    <property type="component" value="Unassembled WGS sequence"/>
</dbReference>
<keyword evidence="3 4" id="KW-0650">Protein phosphatase inhibitor</keyword>
<dbReference type="Gene3D" id="1.10.150.220">
    <property type="entry name" value="CPI-17"/>
    <property type="match status" value="1"/>
</dbReference>
<evidence type="ECO:0000256" key="4">
    <source>
        <dbReference type="RuleBase" id="RU369059"/>
    </source>
</evidence>
<evidence type="ECO:0000256" key="2">
    <source>
        <dbReference type="ARBA" id="ARBA00022553"/>
    </source>
</evidence>
<evidence type="ECO:0000256" key="3">
    <source>
        <dbReference type="ARBA" id="ARBA00023272"/>
    </source>
</evidence>
<accession>A0A8J6A6A1</accession>
<dbReference type="InterPro" id="IPR008025">
    <property type="entry name" value="CPI-17"/>
</dbReference>
<feature type="region of interest" description="Disordered" evidence="5">
    <location>
        <begin position="137"/>
        <end position="156"/>
    </location>
</feature>
<reference evidence="6" key="1">
    <citation type="journal article" date="2021" name="Evol. Appl.">
        <title>The genome of the Pyrenean desman and the effects of bottlenecks and inbreeding on the genomic landscape of an endangered species.</title>
        <authorList>
            <person name="Escoda L."/>
            <person name="Castresana J."/>
        </authorList>
    </citation>
    <scope>NUCLEOTIDE SEQUENCE</scope>
    <source>
        <strain evidence="6">IBE-C5619</strain>
    </source>
</reference>
<feature type="region of interest" description="Disordered" evidence="5">
    <location>
        <begin position="19"/>
        <end position="72"/>
    </location>
</feature>
<dbReference type="PANTHER" id="PTHR16188">
    <property type="entry name" value="PROTEIN PHOSPHATASE 1 INHIBITOR POTENTIATED BY PROTEIN KINASE C"/>
    <property type="match status" value="1"/>
</dbReference>
<feature type="compositionally biased region" description="Polar residues" evidence="5">
    <location>
        <begin position="23"/>
        <end position="40"/>
    </location>
</feature>
<dbReference type="GO" id="GO:0004865">
    <property type="term" value="F:protein serine/threonine phosphatase inhibitor activity"/>
    <property type="evidence" value="ECO:0007669"/>
    <property type="project" value="TreeGrafter"/>
</dbReference>
<name>A0A8J6A6A1_GALPY</name>
<keyword evidence="2 4" id="KW-0597">Phosphoprotein</keyword>
<dbReference type="Pfam" id="PF05361">
    <property type="entry name" value="PP1_inhibitor"/>
    <property type="match status" value="1"/>
</dbReference>
<comment type="caution">
    <text evidence="6">The sequence shown here is derived from an EMBL/GenBank/DDBJ whole genome shotgun (WGS) entry which is preliminary data.</text>
</comment>
<dbReference type="SUPFAM" id="SSF81790">
    <property type="entry name" value="Myosin phosphatase inhibitor 17kDa protein, CPI-17"/>
    <property type="match status" value="1"/>
</dbReference>
<feature type="region of interest" description="Disordered" evidence="5">
    <location>
        <begin position="219"/>
        <end position="241"/>
    </location>
</feature>
<evidence type="ECO:0000256" key="1">
    <source>
        <dbReference type="ARBA" id="ARBA00005483"/>
    </source>
</evidence>
<comment type="subcellular location">
    <subcellularLocation>
        <location evidence="4">Membrane</location>
        <topology evidence="4">Peripheral membrane protein</topology>
    </subcellularLocation>
</comment>
<dbReference type="EMBL" id="JAGFMF010011739">
    <property type="protein sequence ID" value="KAG8514633.1"/>
    <property type="molecule type" value="Genomic_DNA"/>
</dbReference>
<dbReference type="PANTHER" id="PTHR16188:SF13">
    <property type="entry name" value="PROTEIN PHOSPHATASE 1 REGULATORY SUBUNIT 14D"/>
    <property type="match status" value="1"/>
</dbReference>
<evidence type="ECO:0000313" key="7">
    <source>
        <dbReference type="Proteomes" id="UP000700334"/>
    </source>
</evidence>
<dbReference type="GO" id="GO:0016020">
    <property type="term" value="C:membrane"/>
    <property type="evidence" value="ECO:0007669"/>
    <property type="project" value="UniProtKB-SubCell"/>
</dbReference>
<keyword evidence="4" id="KW-0472">Membrane</keyword>
<evidence type="ECO:0000256" key="5">
    <source>
        <dbReference type="SAM" id="MobiDB-lite"/>
    </source>
</evidence>
<gene>
    <name evidence="6" type="ORF">J0S82_006372</name>
</gene>